<gene>
    <name evidence="2" type="ORF">AKJ29_09415</name>
</gene>
<organism evidence="2 3">
    <name type="scientific">Aliiroseovarius crassostreae</name>
    <dbReference type="NCBI Taxonomy" id="154981"/>
    <lineage>
        <taxon>Bacteria</taxon>
        <taxon>Pseudomonadati</taxon>
        <taxon>Pseudomonadota</taxon>
        <taxon>Alphaproteobacteria</taxon>
        <taxon>Rhodobacterales</taxon>
        <taxon>Paracoccaceae</taxon>
        <taxon>Aliiroseovarius</taxon>
    </lineage>
</organism>
<dbReference type="AlphaFoldDB" id="A0A0P7KGF5"/>
<protein>
    <submittedName>
        <fullName evidence="2">Uncharacterized protein</fullName>
    </submittedName>
</protein>
<proteinExistence type="predicted"/>
<name>A0A0P7KGF5_9RHOB</name>
<evidence type="ECO:0000313" key="3">
    <source>
        <dbReference type="Proteomes" id="UP000050471"/>
    </source>
</evidence>
<keyword evidence="3" id="KW-1185">Reference proteome</keyword>
<dbReference type="EMBL" id="LKBA01000019">
    <property type="protein sequence ID" value="KPN62431.1"/>
    <property type="molecule type" value="Genomic_DNA"/>
</dbReference>
<accession>A0A0P7KGF5</accession>
<keyword evidence="1" id="KW-0472">Membrane</keyword>
<feature type="transmembrane region" description="Helical" evidence="1">
    <location>
        <begin position="12"/>
        <end position="30"/>
    </location>
</feature>
<sequence>MMSNNLRDGLESIIHFGFPALGGLIAVVIINLNPEALMNPMIWIPLGIFLGWAAARVALKYMSKFH</sequence>
<reference evidence="2 3" key="1">
    <citation type="submission" date="2015-09" db="EMBL/GenBank/DDBJ databases">
        <title>Draft genome sequence of Aliiroseovarius crassostreae CV919-312TSm, the causative agent of Roseovarius Oyster Disease (formerly Juvenile Oyster Disease).</title>
        <authorList>
            <person name="Kessner L."/>
            <person name="Spinard E."/>
            <person name="Nelson D."/>
        </authorList>
    </citation>
    <scope>NUCLEOTIDE SEQUENCE [LARGE SCALE GENOMIC DNA]</scope>
    <source>
        <strain evidence="2 3">CV919-312</strain>
    </source>
</reference>
<dbReference type="STRING" id="154981.AKJ29_09415"/>
<comment type="caution">
    <text evidence="2">The sequence shown here is derived from an EMBL/GenBank/DDBJ whole genome shotgun (WGS) entry which is preliminary data.</text>
</comment>
<dbReference type="Proteomes" id="UP000050471">
    <property type="component" value="Unassembled WGS sequence"/>
</dbReference>
<keyword evidence="1" id="KW-1133">Transmembrane helix</keyword>
<evidence type="ECO:0000313" key="2">
    <source>
        <dbReference type="EMBL" id="KPN62431.1"/>
    </source>
</evidence>
<feature type="transmembrane region" description="Helical" evidence="1">
    <location>
        <begin position="42"/>
        <end position="59"/>
    </location>
</feature>
<evidence type="ECO:0000256" key="1">
    <source>
        <dbReference type="SAM" id="Phobius"/>
    </source>
</evidence>
<keyword evidence="1" id="KW-0812">Transmembrane</keyword>